<protein>
    <recommendedName>
        <fullName evidence="1">DUF6594 domain-containing protein</fullName>
    </recommendedName>
</protein>
<evidence type="ECO:0000313" key="2">
    <source>
        <dbReference type="EMBL" id="KAF2748356.1"/>
    </source>
</evidence>
<organism evidence="2 3">
    <name type="scientific">Sporormia fimetaria CBS 119925</name>
    <dbReference type="NCBI Taxonomy" id="1340428"/>
    <lineage>
        <taxon>Eukaryota</taxon>
        <taxon>Fungi</taxon>
        <taxon>Dikarya</taxon>
        <taxon>Ascomycota</taxon>
        <taxon>Pezizomycotina</taxon>
        <taxon>Dothideomycetes</taxon>
        <taxon>Pleosporomycetidae</taxon>
        <taxon>Pleosporales</taxon>
        <taxon>Sporormiaceae</taxon>
        <taxon>Sporormia</taxon>
    </lineage>
</organism>
<dbReference type="AlphaFoldDB" id="A0A6A6VEX6"/>
<evidence type="ECO:0000259" key="1">
    <source>
        <dbReference type="Pfam" id="PF20237"/>
    </source>
</evidence>
<accession>A0A6A6VEX6</accession>
<dbReference type="InterPro" id="IPR046529">
    <property type="entry name" value="DUF6594"/>
</dbReference>
<dbReference type="EMBL" id="MU006569">
    <property type="protein sequence ID" value="KAF2748356.1"/>
    <property type="molecule type" value="Genomic_DNA"/>
</dbReference>
<dbReference type="PANTHER" id="PTHR34502">
    <property type="entry name" value="DUF6594 DOMAIN-CONTAINING PROTEIN-RELATED"/>
    <property type="match status" value="1"/>
</dbReference>
<name>A0A6A6VEX6_9PLEO</name>
<reference evidence="2" key="1">
    <citation type="journal article" date="2020" name="Stud. Mycol.">
        <title>101 Dothideomycetes genomes: a test case for predicting lifestyles and emergence of pathogens.</title>
        <authorList>
            <person name="Haridas S."/>
            <person name="Albert R."/>
            <person name="Binder M."/>
            <person name="Bloem J."/>
            <person name="Labutti K."/>
            <person name="Salamov A."/>
            <person name="Andreopoulos B."/>
            <person name="Baker S."/>
            <person name="Barry K."/>
            <person name="Bills G."/>
            <person name="Bluhm B."/>
            <person name="Cannon C."/>
            <person name="Castanera R."/>
            <person name="Culley D."/>
            <person name="Daum C."/>
            <person name="Ezra D."/>
            <person name="Gonzalez J."/>
            <person name="Henrissat B."/>
            <person name="Kuo A."/>
            <person name="Liang C."/>
            <person name="Lipzen A."/>
            <person name="Lutzoni F."/>
            <person name="Magnuson J."/>
            <person name="Mondo S."/>
            <person name="Nolan M."/>
            <person name="Ohm R."/>
            <person name="Pangilinan J."/>
            <person name="Park H.-J."/>
            <person name="Ramirez L."/>
            <person name="Alfaro M."/>
            <person name="Sun H."/>
            <person name="Tritt A."/>
            <person name="Yoshinaga Y."/>
            <person name="Zwiers L.-H."/>
            <person name="Turgeon B."/>
            <person name="Goodwin S."/>
            <person name="Spatafora J."/>
            <person name="Crous P."/>
            <person name="Grigoriev I."/>
        </authorList>
    </citation>
    <scope>NUCLEOTIDE SEQUENCE</scope>
    <source>
        <strain evidence="2">CBS 119925</strain>
    </source>
</reference>
<keyword evidence="3" id="KW-1185">Reference proteome</keyword>
<dbReference type="OrthoDB" id="3533814at2759"/>
<feature type="domain" description="DUF6594" evidence="1">
    <location>
        <begin position="73"/>
        <end position="114"/>
    </location>
</feature>
<dbReference type="PANTHER" id="PTHR34502:SF5">
    <property type="entry name" value="DUF6594 DOMAIN-CONTAINING PROTEIN"/>
    <property type="match status" value="1"/>
</dbReference>
<gene>
    <name evidence="2" type="ORF">M011DRAFT_485646</name>
</gene>
<evidence type="ECO:0000313" key="3">
    <source>
        <dbReference type="Proteomes" id="UP000799440"/>
    </source>
</evidence>
<sequence>MVFRILNTFTFIPLPMSARTSVDEEKGVITRTPRSMSIDEEKAIFTSSTASISTSSTDDGDAHDSLSHLVRGYPKLAGRMALVPEEAIFRRFDELQLRNLLYLQNELATLDWQL</sequence>
<dbReference type="Pfam" id="PF20237">
    <property type="entry name" value="DUF6594"/>
    <property type="match status" value="1"/>
</dbReference>
<dbReference type="Proteomes" id="UP000799440">
    <property type="component" value="Unassembled WGS sequence"/>
</dbReference>
<proteinExistence type="predicted"/>